<gene>
    <name evidence="1" type="ORF">V7S43_004391</name>
</gene>
<protein>
    <submittedName>
        <fullName evidence="1">Uncharacterized protein</fullName>
    </submittedName>
</protein>
<accession>A0ABD3FWF5</accession>
<keyword evidence="2" id="KW-1185">Reference proteome</keyword>
<dbReference type="EMBL" id="JBIMZQ010000007">
    <property type="protein sequence ID" value="KAL3670075.1"/>
    <property type="molecule type" value="Genomic_DNA"/>
</dbReference>
<proteinExistence type="predicted"/>
<evidence type="ECO:0000313" key="1">
    <source>
        <dbReference type="EMBL" id="KAL3670075.1"/>
    </source>
</evidence>
<reference evidence="1 2" key="1">
    <citation type="submission" date="2024-09" db="EMBL/GenBank/DDBJ databases">
        <title>Genome sequencing and assembly of Phytophthora oleae, isolate VK10A, causative agent of rot of olive drupes.</title>
        <authorList>
            <person name="Conti Taguali S."/>
            <person name="Riolo M."/>
            <person name="La Spada F."/>
            <person name="Cacciola S.O."/>
            <person name="Dionisio G."/>
        </authorList>
    </citation>
    <scope>NUCLEOTIDE SEQUENCE [LARGE SCALE GENOMIC DNA]</scope>
    <source>
        <strain evidence="1 2">VK10A</strain>
    </source>
</reference>
<dbReference type="Proteomes" id="UP001632037">
    <property type="component" value="Unassembled WGS sequence"/>
</dbReference>
<evidence type="ECO:0000313" key="2">
    <source>
        <dbReference type="Proteomes" id="UP001632037"/>
    </source>
</evidence>
<name>A0ABD3FWF5_9STRA</name>
<sequence length="58" mass="6215">MVASAATSRDRPTAAWEESAVAYPEELVVACREVAPTEKHLGVAQGSIAEMCVTIRVR</sequence>
<dbReference type="AlphaFoldDB" id="A0ABD3FWF5"/>
<organism evidence="1 2">
    <name type="scientific">Phytophthora oleae</name>
    <dbReference type="NCBI Taxonomy" id="2107226"/>
    <lineage>
        <taxon>Eukaryota</taxon>
        <taxon>Sar</taxon>
        <taxon>Stramenopiles</taxon>
        <taxon>Oomycota</taxon>
        <taxon>Peronosporomycetes</taxon>
        <taxon>Peronosporales</taxon>
        <taxon>Peronosporaceae</taxon>
        <taxon>Phytophthora</taxon>
    </lineage>
</organism>
<comment type="caution">
    <text evidence="1">The sequence shown here is derived from an EMBL/GenBank/DDBJ whole genome shotgun (WGS) entry which is preliminary data.</text>
</comment>